<evidence type="ECO:0000256" key="2">
    <source>
        <dbReference type="ARBA" id="ARBA00022448"/>
    </source>
</evidence>
<sequence>MFRPTAPTSRIGSTFALLELIFHASVRHVRKSNGNAIVGLLVSIAQSLVGIGVMLLMFNLIGRSVGTQVRGDFILYIMSGIFSFMTHAKAIKAVSGAEGPTSSMMKHAPMNTIVSVSAAALSALYMQTLSAAVILFGYHALWTPISIDEPVGVAAMYLLSWSSGIGIGLIFKAITPWAPDFFSVATTAYTRANFVFSGKMFVANMTSMYILSVFMWNPLFHCIDQTRGYMFLNYEPRYTSALYPVITTFVLLVIGLMMERYTEKHISASWNAKR</sequence>
<protein>
    <submittedName>
        <fullName evidence="4">ABC transporter permease</fullName>
    </submittedName>
</protein>
<evidence type="ECO:0000256" key="1">
    <source>
        <dbReference type="ARBA" id="ARBA00007783"/>
    </source>
</evidence>
<keyword evidence="2" id="KW-0813">Transport</keyword>
<organism evidence="4 5">
    <name type="scientific">Tabrizicola oligotrophica</name>
    <dbReference type="NCBI Taxonomy" id="2710650"/>
    <lineage>
        <taxon>Bacteria</taxon>
        <taxon>Pseudomonadati</taxon>
        <taxon>Pseudomonadota</taxon>
        <taxon>Alphaproteobacteria</taxon>
        <taxon>Rhodobacterales</taxon>
        <taxon>Paracoccaceae</taxon>
        <taxon>Tabrizicola</taxon>
    </lineage>
</organism>
<name>A0A6M0QT55_9RHOB</name>
<proteinExistence type="inferred from homology"/>
<feature type="transmembrane region" description="Helical" evidence="3">
    <location>
        <begin position="151"/>
        <end position="171"/>
    </location>
</feature>
<reference evidence="4 5" key="1">
    <citation type="submission" date="2020-02" db="EMBL/GenBank/DDBJ databases">
        <authorList>
            <person name="Chen W.-M."/>
        </authorList>
    </citation>
    <scope>NUCLEOTIDE SEQUENCE [LARGE SCALE GENOMIC DNA]</scope>
    <source>
        <strain evidence="4 5">KMS-5</strain>
    </source>
</reference>
<keyword evidence="3" id="KW-1133">Transmembrane helix</keyword>
<dbReference type="Proteomes" id="UP000477782">
    <property type="component" value="Unassembled WGS sequence"/>
</dbReference>
<feature type="transmembrane region" description="Helical" evidence="3">
    <location>
        <begin position="240"/>
        <end position="258"/>
    </location>
</feature>
<dbReference type="GO" id="GO:0015920">
    <property type="term" value="P:lipopolysaccharide transport"/>
    <property type="evidence" value="ECO:0007669"/>
    <property type="project" value="TreeGrafter"/>
</dbReference>
<dbReference type="AlphaFoldDB" id="A0A6M0QT55"/>
<feature type="transmembrane region" description="Helical" evidence="3">
    <location>
        <begin position="112"/>
        <end position="139"/>
    </location>
</feature>
<keyword evidence="5" id="KW-1185">Reference proteome</keyword>
<keyword evidence="3" id="KW-0812">Transmembrane</keyword>
<dbReference type="PANTHER" id="PTHR30413:SF10">
    <property type="entry name" value="CAPSULE POLYSACCHARIDE EXPORT INNER-MEMBRANE PROTEIN CTRC"/>
    <property type="match status" value="1"/>
</dbReference>
<evidence type="ECO:0000313" key="4">
    <source>
        <dbReference type="EMBL" id="NEY90024.1"/>
    </source>
</evidence>
<gene>
    <name evidence="4" type="ORF">G4Z14_06900</name>
</gene>
<accession>A0A6M0QT55</accession>
<feature type="transmembrane region" description="Helical" evidence="3">
    <location>
        <begin position="201"/>
        <end position="220"/>
    </location>
</feature>
<dbReference type="PANTHER" id="PTHR30413">
    <property type="entry name" value="INNER MEMBRANE TRANSPORT PERMEASE"/>
    <property type="match status" value="1"/>
</dbReference>
<evidence type="ECO:0000256" key="3">
    <source>
        <dbReference type="SAM" id="Phobius"/>
    </source>
</evidence>
<feature type="transmembrane region" description="Helical" evidence="3">
    <location>
        <begin position="37"/>
        <end position="61"/>
    </location>
</feature>
<keyword evidence="3" id="KW-0472">Membrane</keyword>
<dbReference type="EMBL" id="JAAIVJ010000003">
    <property type="protein sequence ID" value="NEY90024.1"/>
    <property type="molecule type" value="Genomic_DNA"/>
</dbReference>
<comment type="caution">
    <text evidence="4">The sequence shown here is derived from an EMBL/GenBank/DDBJ whole genome shotgun (WGS) entry which is preliminary data.</text>
</comment>
<evidence type="ECO:0000313" key="5">
    <source>
        <dbReference type="Proteomes" id="UP000477782"/>
    </source>
</evidence>
<dbReference type="RefSeq" id="WP_164624071.1">
    <property type="nucleotide sequence ID" value="NZ_JAAIVJ010000003.1"/>
</dbReference>
<comment type="similarity">
    <text evidence="1">Belongs to the ABC-2 integral membrane protein family.</text>
</comment>
<feature type="transmembrane region" description="Helical" evidence="3">
    <location>
        <begin position="73"/>
        <end position="91"/>
    </location>
</feature>